<name>A0A0G0LDG3_9BACT</name>
<accession>A0A0G0LDG3</accession>
<protein>
    <recommendedName>
        <fullName evidence="3">Lipoprotein</fullName>
    </recommendedName>
</protein>
<dbReference type="AlphaFoldDB" id="A0A0G0LDG3"/>
<evidence type="ECO:0008006" key="3">
    <source>
        <dbReference type="Google" id="ProtNLM"/>
    </source>
</evidence>
<evidence type="ECO:0000313" key="1">
    <source>
        <dbReference type="EMBL" id="KKQ50666.1"/>
    </source>
</evidence>
<organism evidence="1 2">
    <name type="scientific">Candidatus Shapirobacteria bacterium GW2011_GWE1_38_10</name>
    <dbReference type="NCBI Taxonomy" id="1618488"/>
    <lineage>
        <taxon>Bacteria</taxon>
        <taxon>Candidatus Shapironibacteriota</taxon>
    </lineage>
</organism>
<dbReference type="PROSITE" id="PS51257">
    <property type="entry name" value="PROKAR_LIPOPROTEIN"/>
    <property type="match status" value="1"/>
</dbReference>
<reference evidence="1 2" key="1">
    <citation type="journal article" date="2015" name="Nature">
        <title>rRNA introns, odd ribosomes, and small enigmatic genomes across a large radiation of phyla.</title>
        <authorList>
            <person name="Brown C.T."/>
            <person name="Hug L.A."/>
            <person name="Thomas B.C."/>
            <person name="Sharon I."/>
            <person name="Castelle C.J."/>
            <person name="Singh A."/>
            <person name="Wilkins M.J."/>
            <person name="Williams K.H."/>
            <person name="Banfield J.F."/>
        </authorList>
    </citation>
    <scope>NUCLEOTIDE SEQUENCE [LARGE SCALE GENOMIC DNA]</scope>
</reference>
<proteinExistence type="predicted"/>
<comment type="caution">
    <text evidence="1">The sequence shown here is derived from an EMBL/GenBank/DDBJ whole genome shotgun (WGS) entry which is preliminary data.</text>
</comment>
<dbReference type="Proteomes" id="UP000034231">
    <property type="component" value="Unassembled WGS sequence"/>
</dbReference>
<sequence>MEKTPRMIAASLLLSATMLGGCTKDGQQLTVTNETNCWDMPGGASVSRISRALAEKNQVNRGEIGEGAVVTAVKGDFSSPNEKGYVQVEVPNIYGENPSTGEKIDLGQRTCWVKGSDLKK</sequence>
<dbReference type="EMBL" id="LBTX01000003">
    <property type="protein sequence ID" value="KKQ50666.1"/>
    <property type="molecule type" value="Genomic_DNA"/>
</dbReference>
<evidence type="ECO:0000313" key="2">
    <source>
        <dbReference type="Proteomes" id="UP000034231"/>
    </source>
</evidence>
<gene>
    <name evidence="1" type="ORF">US68_C0003G0032</name>
</gene>